<accession>A0A4Q2KWP2</accession>
<evidence type="ECO:0000256" key="2">
    <source>
        <dbReference type="RuleBase" id="RU362080"/>
    </source>
</evidence>
<dbReference type="AlphaFoldDB" id="A0A4Q2KWP2"/>
<proteinExistence type="inferred from homology"/>
<evidence type="ECO:0000313" key="4">
    <source>
        <dbReference type="Proteomes" id="UP000293865"/>
    </source>
</evidence>
<dbReference type="NCBIfam" id="TIGR01552">
    <property type="entry name" value="phd_fam"/>
    <property type="match status" value="1"/>
</dbReference>
<dbReference type="InterPro" id="IPR006442">
    <property type="entry name" value="Antitoxin_Phd/YefM"/>
</dbReference>
<evidence type="ECO:0000313" key="3">
    <source>
        <dbReference type="EMBL" id="RXZ68293.1"/>
    </source>
</evidence>
<comment type="similarity">
    <text evidence="1 2">Belongs to the phD/YefM antitoxin family.</text>
</comment>
<dbReference type="Pfam" id="PF02604">
    <property type="entry name" value="PhdYeFM_antitox"/>
    <property type="match status" value="1"/>
</dbReference>
<gene>
    <name evidence="3" type="ORF">ESP51_14075</name>
</gene>
<dbReference type="EMBL" id="SDPN01000029">
    <property type="protein sequence ID" value="RXZ68293.1"/>
    <property type="molecule type" value="Genomic_DNA"/>
</dbReference>
<organism evidence="3 4">
    <name type="scientific">Agromyces albus</name>
    <dbReference type="NCBI Taxonomy" id="205332"/>
    <lineage>
        <taxon>Bacteria</taxon>
        <taxon>Bacillati</taxon>
        <taxon>Actinomycetota</taxon>
        <taxon>Actinomycetes</taxon>
        <taxon>Micrococcales</taxon>
        <taxon>Microbacteriaceae</taxon>
        <taxon>Agromyces</taxon>
    </lineage>
</organism>
<keyword evidence="4" id="KW-1185">Reference proteome</keyword>
<reference evidence="3 4" key="1">
    <citation type="submission" date="2019-01" db="EMBL/GenBank/DDBJ databases">
        <title>Agromyces.</title>
        <authorList>
            <person name="Li J."/>
        </authorList>
    </citation>
    <scope>NUCLEOTIDE SEQUENCE [LARGE SCALE GENOMIC DNA]</scope>
    <source>
        <strain evidence="3 4">DSM 15934</strain>
    </source>
</reference>
<dbReference type="SUPFAM" id="SSF143120">
    <property type="entry name" value="YefM-like"/>
    <property type="match status" value="1"/>
</dbReference>
<dbReference type="InterPro" id="IPR036165">
    <property type="entry name" value="YefM-like_sf"/>
</dbReference>
<sequence>MRTMTATEASRSFATLLDEAERGETIIITRAGRRIATVGPADLSNGSEVVALLASSAVDDGFATDVAAAREAVELTEPAWPAD</sequence>
<comment type="function">
    <text evidence="2">Antitoxin component of a type II toxin-antitoxin (TA) system.</text>
</comment>
<protein>
    <recommendedName>
        <fullName evidence="2">Antitoxin</fullName>
    </recommendedName>
</protein>
<name>A0A4Q2KWP2_9MICO</name>
<dbReference type="Proteomes" id="UP000293865">
    <property type="component" value="Unassembled WGS sequence"/>
</dbReference>
<dbReference type="OrthoDB" id="557859at2"/>
<comment type="caution">
    <text evidence="3">The sequence shown here is derived from an EMBL/GenBank/DDBJ whole genome shotgun (WGS) entry which is preliminary data.</text>
</comment>
<dbReference type="Gene3D" id="3.40.1620.10">
    <property type="entry name" value="YefM-like domain"/>
    <property type="match status" value="1"/>
</dbReference>
<evidence type="ECO:0000256" key="1">
    <source>
        <dbReference type="ARBA" id="ARBA00009981"/>
    </source>
</evidence>